<gene>
    <name evidence="7" type="ORF">H7C18_28290</name>
</gene>
<sequence>MKTVPSRQAGLSSLLLALFLLVGPLVHGFLFEAETWSTAIIVAVGFVFFLWMGAAPRGILPLLLAAFLAIYTASVFYGTDHRAALTGALGACLLLPLHSFASVATSQMMNRLWTVFVWLLAVSVPVSVAMGRFVKGRLAGFLDYANGYAILLLAGLIVAYSLYRTEPARHRWMPLAYFACAGGLVLTESRTAFLFLLIVLGVLGFWNRKVSRFSWFQLAAGTSLGIIAALTYQLSPWLPVPFAAAAVWLSVRTRDTAATRRAYAPALIASVPLTLAVAFMSNSGLAARWSSFLSKTGEGYARLVYAHDAWSMIRKSPIWGYGAGGWTNFQYRYQTADYYTEYVHNHLLQLMTEVGGIGLLLYVAAFAFLIAEAVRKARLAEGDAAFAIRCRLLACFTLFFHSLTDFTFSYPYLLGLAFVLATVPSGSGAISPQEKIPVRKIAFTAIAAITVAVATLLLLSSAYEGAVDKALASGRSADAIHWLDRSARIALFADRIHDRKARLYYKAFLSSRDRRYLQVAETENEKSLTAAPQNIWYLKLKSDILWELGDRDTSVSLLSRLAGQNRFIQQWQADLQSRSQVG</sequence>
<dbReference type="Pfam" id="PF04932">
    <property type="entry name" value="Wzy_C"/>
    <property type="match status" value="1"/>
</dbReference>
<comment type="caution">
    <text evidence="7">The sequence shown here is derived from an EMBL/GenBank/DDBJ whole genome shotgun (WGS) entry which is preliminary data.</text>
</comment>
<feature type="transmembrane region" description="Helical" evidence="5">
    <location>
        <begin position="410"/>
        <end position="430"/>
    </location>
</feature>
<proteinExistence type="predicted"/>
<organism evidence="7 8">
    <name type="scientific">Cohnella zeiphila</name>
    <dbReference type="NCBI Taxonomy" id="2761120"/>
    <lineage>
        <taxon>Bacteria</taxon>
        <taxon>Bacillati</taxon>
        <taxon>Bacillota</taxon>
        <taxon>Bacilli</taxon>
        <taxon>Bacillales</taxon>
        <taxon>Paenibacillaceae</taxon>
        <taxon>Cohnella</taxon>
    </lineage>
</organism>
<feature type="transmembrane region" description="Helical" evidence="5">
    <location>
        <begin position="175"/>
        <end position="206"/>
    </location>
</feature>
<dbReference type="PANTHER" id="PTHR37422">
    <property type="entry name" value="TEICHURONIC ACID BIOSYNTHESIS PROTEIN TUAE"/>
    <property type="match status" value="1"/>
</dbReference>
<evidence type="ECO:0000256" key="2">
    <source>
        <dbReference type="ARBA" id="ARBA00022692"/>
    </source>
</evidence>
<feature type="transmembrane region" description="Helical" evidence="5">
    <location>
        <begin position="59"/>
        <end position="77"/>
    </location>
</feature>
<evidence type="ECO:0000313" key="8">
    <source>
        <dbReference type="Proteomes" id="UP000564644"/>
    </source>
</evidence>
<dbReference type="RefSeq" id="WP_185132495.1">
    <property type="nucleotide sequence ID" value="NZ_JACJVO010000037.1"/>
</dbReference>
<feature type="transmembrane region" description="Helical" evidence="5">
    <location>
        <begin position="38"/>
        <end position="54"/>
    </location>
</feature>
<feature type="transmembrane region" description="Helical" evidence="5">
    <location>
        <begin position="226"/>
        <end position="251"/>
    </location>
</feature>
<dbReference type="Proteomes" id="UP000564644">
    <property type="component" value="Unassembled WGS sequence"/>
</dbReference>
<dbReference type="GO" id="GO:0016020">
    <property type="term" value="C:membrane"/>
    <property type="evidence" value="ECO:0007669"/>
    <property type="project" value="UniProtKB-SubCell"/>
</dbReference>
<dbReference type="AlphaFoldDB" id="A0A7X0SRL3"/>
<evidence type="ECO:0000256" key="5">
    <source>
        <dbReference type="SAM" id="Phobius"/>
    </source>
</evidence>
<feature type="domain" description="O-antigen ligase-related" evidence="6">
    <location>
        <begin position="176"/>
        <end position="363"/>
    </location>
</feature>
<feature type="transmembrane region" description="Helical" evidence="5">
    <location>
        <begin position="145"/>
        <end position="163"/>
    </location>
</feature>
<keyword evidence="8" id="KW-1185">Reference proteome</keyword>
<evidence type="ECO:0000256" key="1">
    <source>
        <dbReference type="ARBA" id="ARBA00004141"/>
    </source>
</evidence>
<evidence type="ECO:0000256" key="3">
    <source>
        <dbReference type="ARBA" id="ARBA00022989"/>
    </source>
</evidence>
<dbReference type="InterPro" id="IPR007016">
    <property type="entry name" value="O-antigen_ligase-rel_domated"/>
</dbReference>
<keyword evidence="4 5" id="KW-0472">Membrane</keyword>
<evidence type="ECO:0000313" key="7">
    <source>
        <dbReference type="EMBL" id="MBB6734832.1"/>
    </source>
</evidence>
<dbReference type="InterPro" id="IPR051533">
    <property type="entry name" value="WaaL-like"/>
</dbReference>
<evidence type="ECO:0000256" key="4">
    <source>
        <dbReference type="ARBA" id="ARBA00023136"/>
    </source>
</evidence>
<accession>A0A7X0SRL3</accession>
<feature type="transmembrane region" description="Helical" evidence="5">
    <location>
        <begin position="263"/>
        <end position="281"/>
    </location>
</feature>
<name>A0A7X0SRL3_9BACL</name>
<feature type="transmembrane region" description="Helical" evidence="5">
    <location>
        <begin position="112"/>
        <end position="133"/>
    </location>
</feature>
<reference evidence="7 8" key="1">
    <citation type="submission" date="2020-08" db="EMBL/GenBank/DDBJ databases">
        <title>Cohnella phylogeny.</title>
        <authorList>
            <person name="Dunlap C."/>
        </authorList>
    </citation>
    <scope>NUCLEOTIDE SEQUENCE [LARGE SCALE GENOMIC DNA]</scope>
    <source>
        <strain evidence="7 8">CBP 2801</strain>
    </source>
</reference>
<comment type="subcellular location">
    <subcellularLocation>
        <location evidence="1">Membrane</location>
        <topology evidence="1">Multi-pass membrane protein</topology>
    </subcellularLocation>
</comment>
<dbReference type="GO" id="GO:0016874">
    <property type="term" value="F:ligase activity"/>
    <property type="evidence" value="ECO:0007669"/>
    <property type="project" value="UniProtKB-KW"/>
</dbReference>
<feature type="transmembrane region" description="Helical" evidence="5">
    <location>
        <begin position="442"/>
        <end position="463"/>
    </location>
</feature>
<dbReference type="PANTHER" id="PTHR37422:SF13">
    <property type="entry name" value="LIPOPOLYSACCHARIDE BIOSYNTHESIS PROTEIN PA4999-RELATED"/>
    <property type="match status" value="1"/>
</dbReference>
<dbReference type="EMBL" id="JACJVO010000037">
    <property type="protein sequence ID" value="MBB6734832.1"/>
    <property type="molecule type" value="Genomic_DNA"/>
</dbReference>
<keyword evidence="2 5" id="KW-0812">Transmembrane</keyword>
<feature type="transmembrane region" description="Helical" evidence="5">
    <location>
        <begin position="83"/>
        <end position="105"/>
    </location>
</feature>
<protein>
    <submittedName>
        <fullName evidence="7">O-antigen ligase family protein</fullName>
    </submittedName>
</protein>
<feature type="transmembrane region" description="Helical" evidence="5">
    <location>
        <begin position="354"/>
        <end position="374"/>
    </location>
</feature>
<keyword evidence="3 5" id="KW-1133">Transmembrane helix</keyword>
<keyword evidence="7" id="KW-0436">Ligase</keyword>
<evidence type="ECO:0000259" key="6">
    <source>
        <dbReference type="Pfam" id="PF04932"/>
    </source>
</evidence>